<name>A0AAV7QYV5_PLEWA</name>
<evidence type="ECO:0000313" key="3">
    <source>
        <dbReference type="Proteomes" id="UP001066276"/>
    </source>
</evidence>
<comment type="caution">
    <text evidence="2">The sequence shown here is derived from an EMBL/GenBank/DDBJ whole genome shotgun (WGS) entry which is preliminary data.</text>
</comment>
<feature type="non-terminal residue" evidence="2">
    <location>
        <position position="50"/>
    </location>
</feature>
<feature type="compositionally biased region" description="Polar residues" evidence="1">
    <location>
        <begin position="18"/>
        <end position="28"/>
    </location>
</feature>
<feature type="non-terminal residue" evidence="2">
    <location>
        <position position="1"/>
    </location>
</feature>
<evidence type="ECO:0000256" key="1">
    <source>
        <dbReference type="SAM" id="MobiDB-lite"/>
    </source>
</evidence>
<feature type="region of interest" description="Disordered" evidence="1">
    <location>
        <begin position="1"/>
        <end position="29"/>
    </location>
</feature>
<accession>A0AAV7QYV5</accession>
<protein>
    <submittedName>
        <fullName evidence="2">Uncharacterized protein</fullName>
    </submittedName>
</protein>
<proteinExistence type="predicted"/>
<feature type="compositionally biased region" description="Polar residues" evidence="1">
    <location>
        <begin position="1"/>
        <end position="10"/>
    </location>
</feature>
<sequence length="50" mass="5430">YGHQDSQQPQRAGKQALTAGSTGTSSRVTVHDDYCQRAREAQRTQSAHTG</sequence>
<organism evidence="2 3">
    <name type="scientific">Pleurodeles waltl</name>
    <name type="common">Iberian ribbed newt</name>
    <dbReference type="NCBI Taxonomy" id="8319"/>
    <lineage>
        <taxon>Eukaryota</taxon>
        <taxon>Metazoa</taxon>
        <taxon>Chordata</taxon>
        <taxon>Craniata</taxon>
        <taxon>Vertebrata</taxon>
        <taxon>Euteleostomi</taxon>
        <taxon>Amphibia</taxon>
        <taxon>Batrachia</taxon>
        <taxon>Caudata</taxon>
        <taxon>Salamandroidea</taxon>
        <taxon>Salamandridae</taxon>
        <taxon>Pleurodelinae</taxon>
        <taxon>Pleurodeles</taxon>
    </lineage>
</organism>
<dbReference type="Proteomes" id="UP001066276">
    <property type="component" value="Chromosome 6"/>
</dbReference>
<reference evidence="2" key="1">
    <citation type="journal article" date="2022" name="bioRxiv">
        <title>Sequencing and chromosome-scale assembly of the giantPleurodeles waltlgenome.</title>
        <authorList>
            <person name="Brown T."/>
            <person name="Elewa A."/>
            <person name="Iarovenko S."/>
            <person name="Subramanian E."/>
            <person name="Araus A.J."/>
            <person name="Petzold A."/>
            <person name="Susuki M."/>
            <person name="Suzuki K.-i.T."/>
            <person name="Hayashi T."/>
            <person name="Toyoda A."/>
            <person name="Oliveira C."/>
            <person name="Osipova E."/>
            <person name="Leigh N.D."/>
            <person name="Simon A."/>
            <person name="Yun M.H."/>
        </authorList>
    </citation>
    <scope>NUCLEOTIDE SEQUENCE</scope>
    <source>
        <strain evidence="2">20211129_DDA</strain>
        <tissue evidence="2">Liver</tissue>
    </source>
</reference>
<dbReference type="EMBL" id="JANPWB010000010">
    <property type="protein sequence ID" value="KAJ1145679.1"/>
    <property type="molecule type" value="Genomic_DNA"/>
</dbReference>
<gene>
    <name evidence="2" type="ORF">NDU88_011964</name>
</gene>
<evidence type="ECO:0000313" key="2">
    <source>
        <dbReference type="EMBL" id="KAJ1145679.1"/>
    </source>
</evidence>
<dbReference type="AlphaFoldDB" id="A0AAV7QYV5"/>
<keyword evidence="3" id="KW-1185">Reference proteome</keyword>